<proteinExistence type="predicted"/>
<dbReference type="SUPFAM" id="SSF55550">
    <property type="entry name" value="SH2 domain"/>
    <property type="match status" value="1"/>
</dbReference>
<gene>
    <name evidence="2" type="ORF">MONBRDRAFT_23009</name>
</gene>
<dbReference type="InterPro" id="IPR036860">
    <property type="entry name" value="SH2_dom_sf"/>
</dbReference>
<evidence type="ECO:0000313" key="2">
    <source>
        <dbReference type="EMBL" id="EDQ91823.1"/>
    </source>
</evidence>
<feature type="region of interest" description="Disordered" evidence="1">
    <location>
        <begin position="270"/>
        <end position="324"/>
    </location>
</feature>
<dbReference type="CDD" id="cd00173">
    <property type="entry name" value="SH2"/>
    <property type="match status" value="1"/>
</dbReference>
<dbReference type="RefSeq" id="XP_001743109.1">
    <property type="nucleotide sequence ID" value="XM_001743057.1"/>
</dbReference>
<dbReference type="EMBL" id="CH991544">
    <property type="protein sequence ID" value="EDQ91823.1"/>
    <property type="molecule type" value="Genomic_DNA"/>
</dbReference>
<feature type="compositionally biased region" description="Low complexity" evidence="1">
    <location>
        <begin position="270"/>
        <end position="282"/>
    </location>
</feature>
<dbReference type="AlphaFoldDB" id="A9USR1"/>
<dbReference type="KEGG" id="mbr:MONBRDRAFT_23009"/>
<sequence>MRRKRERAPAKAPASHRRSLPPVPLPAEAWIEPEEDPYATIEDLDSSGVVGLAGPEPPRYAPDDPLLTVANHASSWQQASDEAAAAMACANALAAHVSLPPETTSATTHFNRLLYELQYLSDDTRTEALLRASLDSWSHWLRHAPQVAEIAPLLSSRSLLPAHPDQAEQVPASFTTPTVPENLPSKFADSIRLADQSWFHGILARDQAEARLAEAMAGCYLFERLRIYAELGEQTVDEEALSRVHAKATQQLSASADLMTAAASGSMALAPAASPSDAQAVSKPSTRRQIPRISAPKSRMDIGPPLPLRNRTVRSRPTGSSTAGVLDTSAFSEAEMQIALTTAELQERIQQLQHEVYKEQRLAKAAADMYDMPTGSEAAKSARREQAQASLARLASLRTTLRDYVGLLEDGTPAAV</sequence>
<accession>A9USR1</accession>
<protein>
    <submittedName>
        <fullName evidence="2">Uncharacterized protein</fullName>
    </submittedName>
</protein>
<keyword evidence="3" id="KW-1185">Reference proteome</keyword>
<reference evidence="2 3" key="1">
    <citation type="journal article" date="2008" name="Nature">
        <title>The genome of the choanoflagellate Monosiga brevicollis and the origin of metazoans.</title>
        <authorList>
            <consortium name="JGI Sequencing"/>
            <person name="King N."/>
            <person name="Westbrook M.J."/>
            <person name="Young S.L."/>
            <person name="Kuo A."/>
            <person name="Abedin M."/>
            <person name="Chapman J."/>
            <person name="Fairclough S."/>
            <person name="Hellsten U."/>
            <person name="Isogai Y."/>
            <person name="Letunic I."/>
            <person name="Marr M."/>
            <person name="Pincus D."/>
            <person name="Putnam N."/>
            <person name="Rokas A."/>
            <person name="Wright K.J."/>
            <person name="Zuzow R."/>
            <person name="Dirks W."/>
            <person name="Good M."/>
            <person name="Goodstein D."/>
            <person name="Lemons D."/>
            <person name="Li W."/>
            <person name="Lyons J.B."/>
            <person name="Morris A."/>
            <person name="Nichols S."/>
            <person name="Richter D.J."/>
            <person name="Salamov A."/>
            <person name="Bork P."/>
            <person name="Lim W.A."/>
            <person name="Manning G."/>
            <person name="Miller W.T."/>
            <person name="McGinnis W."/>
            <person name="Shapiro H."/>
            <person name="Tjian R."/>
            <person name="Grigoriev I.V."/>
            <person name="Rokhsar D."/>
        </authorList>
    </citation>
    <scope>NUCLEOTIDE SEQUENCE [LARGE SCALE GENOMIC DNA]</scope>
    <source>
        <strain evidence="3">MX1 / ATCC 50154</strain>
    </source>
</reference>
<dbReference type="InParanoid" id="A9USR1"/>
<organism evidence="2 3">
    <name type="scientific">Monosiga brevicollis</name>
    <name type="common">Choanoflagellate</name>
    <dbReference type="NCBI Taxonomy" id="81824"/>
    <lineage>
        <taxon>Eukaryota</taxon>
        <taxon>Choanoflagellata</taxon>
        <taxon>Craspedida</taxon>
        <taxon>Salpingoecidae</taxon>
        <taxon>Monosiga</taxon>
    </lineage>
</organism>
<dbReference type="Proteomes" id="UP000001357">
    <property type="component" value="Unassembled WGS sequence"/>
</dbReference>
<evidence type="ECO:0000256" key="1">
    <source>
        <dbReference type="SAM" id="MobiDB-lite"/>
    </source>
</evidence>
<name>A9USR1_MONBE</name>
<evidence type="ECO:0000313" key="3">
    <source>
        <dbReference type="Proteomes" id="UP000001357"/>
    </source>
</evidence>
<dbReference type="GeneID" id="5888329"/>
<feature type="region of interest" description="Disordered" evidence="1">
    <location>
        <begin position="1"/>
        <end position="24"/>
    </location>
</feature>